<feature type="compositionally biased region" description="Basic residues" evidence="2">
    <location>
        <begin position="278"/>
        <end position="292"/>
    </location>
</feature>
<name>A0AAD5JU22_9FUNG</name>
<dbReference type="Pfam" id="PF10650">
    <property type="entry name" value="zf-C3H1"/>
    <property type="match status" value="1"/>
</dbReference>
<sequence>MTSQSSVDMDISEGSDLDRNSISSDMEIAHSDDEIVQSTTTIPIHTNGQQQHPGYFYTPPPPHSKPFSFGITSRNSMRQYHENSIPTGPIPTSPAVGKIPKGPAAVTGYHYYYQRHSHPLQNHQQQPYTDIPTTTTETSVSQADINSSPQQTKSVNDMTSMGTVTRPIVLDDEEDEDEIMELQSKDAMMEDKECEEDDNDSLSSYVTAPLYIVNETEEEPGLIRDEDEDDMETLGWYKHQITKYEFEMNEVKKAKRVLEQELLRLQVRHSMEKNKLMSLKKGKKKNGGRTKKTALTTPTVAETIPAATNQTSTAITTETPATNFTKQLISRPATPSPPPPPSNTTPIISSSTIKTTTTSVMTPSVPAPTSSSTPWVVSSPKPWEKSSTPEPQPLKPVSVQDNGLLKKPSTVQPHQVLQPVKPISVSESVPPKTPTKIQPRPISKPQAPVRSVKSAPVSASTQSFNTKTFKKSIHGIGSPVLRSSPLASTSSSSSPPLRTNAITEHNASPKVSINPATKKIVEHRSKGAFKPYESPLQRFGFSNTNKFPSIQYNGNSENNDNSNNNNNSNSSNFSQSGGRTSETFSMDLGRELCKYETVGGTCNDDTCQALHFRDFQQ</sequence>
<feature type="compositionally biased region" description="Low complexity" evidence="2">
    <location>
        <begin position="481"/>
        <end position="499"/>
    </location>
</feature>
<dbReference type="AlphaFoldDB" id="A0AAD5JU22"/>
<proteinExistence type="predicted"/>
<evidence type="ECO:0000313" key="4">
    <source>
        <dbReference type="EMBL" id="KAI9254496.1"/>
    </source>
</evidence>
<keyword evidence="5" id="KW-1185">Reference proteome</keyword>
<feature type="domain" description="Putative zinc-finger" evidence="3">
    <location>
        <begin position="592"/>
        <end position="613"/>
    </location>
</feature>
<dbReference type="EMBL" id="JAIXMP010000024">
    <property type="protein sequence ID" value="KAI9254496.1"/>
    <property type="molecule type" value="Genomic_DNA"/>
</dbReference>
<reference evidence="4" key="1">
    <citation type="journal article" date="2022" name="IScience">
        <title>Evolution of zygomycete secretomes and the origins of terrestrial fungal ecologies.</title>
        <authorList>
            <person name="Chang Y."/>
            <person name="Wang Y."/>
            <person name="Mondo S."/>
            <person name="Ahrendt S."/>
            <person name="Andreopoulos W."/>
            <person name="Barry K."/>
            <person name="Beard J."/>
            <person name="Benny G.L."/>
            <person name="Blankenship S."/>
            <person name="Bonito G."/>
            <person name="Cuomo C."/>
            <person name="Desiro A."/>
            <person name="Gervers K.A."/>
            <person name="Hundley H."/>
            <person name="Kuo A."/>
            <person name="LaButti K."/>
            <person name="Lang B.F."/>
            <person name="Lipzen A."/>
            <person name="O'Donnell K."/>
            <person name="Pangilinan J."/>
            <person name="Reynolds N."/>
            <person name="Sandor L."/>
            <person name="Smith M.E."/>
            <person name="Tsang A."/>
            <person name="Grigoriev I.V."/>
            <person name="Stajich J.E."/>
            <person name="Spatafora J.W."/>
        </authorList>
    </citation>
    <scope>NUCLEOTIDE SEQUENCE</scope>
    <source>
        <strain evidence="4">RSA 2281</strain>
    </source>
</reference>
<feature type="compositionally biased region" description="Polar residues" evidence="2">
    <location>
        <begin position="543"/>
        <end position="552"/>
    </location>
</feature>
<evidence type="ECO:0000313" key="5">
    <source>
        <dbReference type="Proteomes" id="UP001209540"/>
    </source>
</evidence>
<feature type="region of interest" description="Disordered" evidence="2">
    <location>
        <begin position="274"/>
        <end position="295"/>
    </location>
</feature>
<feature type="region of interest" description="Disordered" evidence="2">
    <location>
        <begin position="543"/>
        <end position="581"/>
    </location>
</feature>
<organism evidence="4 5">
    <name type="scientific">Phascolomyces articulosus</name>
    <dbReference type="NCBI Taxonomy" id="60185"/>
    <lineage>
        <taxon>Eukaryota</taxon>
        <taxon>Fungi</taxon>
        <taxon>Fungi incertae sedis</taxon>
        <taxon>Mucoromycota</taxon>
        <taxon>Mucoromycotina</taxon>
        <taxon>Mucoromycetes</taxon>
        <taxon>Mucorales</taxon>
        <taxon>Lichtheimiaceae</taxon>
        <taxon>Phascolomyces</taxon>
    </lineage>
</organism>
<feature type="compositionally biased region" description="Low complexity" evidence="2">
    <location>
        <begin position="553"/>
        <end position="576"/>
    </location>
</feature>
<reference evidence="4" key="2">
    <citation type="submission" date="2023-02" db="EMBL/GenBank/DDBJ databases">
        <authorList>
            <consortium name="DOE Joint Genome Institute"/>
            <person name="Mondo S.J."/>
            <person name="Chang Y."/>
            <person name="Wang Y."/>
            <person name="Ahrendt S."/>
            <person name="Andreopoulos W."/>
            <person name="Barry K."/>
            <person name="Beard J."/>
            <person name="Benny G.L."/>
            <person name="Blankenship S."/>
            <person name="Bonito G."/>
            <person name="Cuomo C."/>
            <person name="Desiro A."/>
            <person name="Gervers K.A."/>
            <person name="Hundley H."/>
            <person name="Kuo A."/>
            <person name="LaButti K."/>
            <person name="Lang B.F."/>
            <person name="Lipzen A."/>
            <person name="O'Donnell K."/>
            <person name="Pangilinan J."/>
            <person name="Reynolds N."/>
            <person name="Sandor L."/>
            <person name="Smith M.W."/>
            <person name="Tsang A."/>
            <person name="Grigoriev I.V."/>
            <person name="Stajich J.E."/>
            <person name="Spatafora J.W."/>
        </authorList>
    </citation>
    <scope>NUCLEOTIDE SEQUENCE</scope>
    <source>
        <strain evidence="4">RSA 2281</strain>
    </source>
</reference>
<feature type="region of interest" description="Disordered" evidence="2">
    <location>
        <begin position="134"/>
        <end position="157"/>
    </location>
</feature>
<feature type="region of interest" description="Disordered" evidence="2">
    <location>
        <begin position="329"/>
        <end position="458"/>
    </location>
</feature>
<comment type="caution">
    <text evidence="4">The sequence shown here is derived from an EMBL/GenBank/DDBJ whole genome shotgun (WGS) entry which is preliminary data.</text>
</comment>
<protein>
    <recommendedName>
        <fullName evidence="3">Putative zinc-finger domain-containing protein</fullName>
    </recommendedName>
</protein>
<evidence type="ECO:0000259" key="3">
    <source>
        <dbReference type="Pfam" id="PF10650"/>
    </source>
</evidence>
<feature type="region of interest" description="Disordered" evidence="2">
    <location>
        <begin position="1"/>
        <end position="23"/>
    </location>
</feature>
<gene>
    <name evidence="4" type="ORF">BDA99DRAFT_518572</name>
</gene>
<dbReference type="InterPro" id="IPR019607">
    <property type="entry name" value="Putative_zinc-finger_domain"/>
</dbReference>
<dbReference type="Proteomes" id="UP001209540">
    <property type="component" value="Unassembled WGS sequence"/>
</dbReference>
<feature type="region of interest" description="Disordered" evidence="2">
    <location>
        <begin position="476"/>
        <end position="501"/>
    </location>
</feature>
<feature type="compositionally biased region" description="Polar residues" evidence="2">
    <location>
        <begin position="139"/>
        <end position="157"/>
    </location>
</feature>
<evidence type="ECO:0000256" key="2">
    <source>
        <dbReference type="SAM" id="MobiDB-lite"/>
    </source>
</evidence>
<evidence type="ECO:0000256" key="1">
    <source>
        <dbReference type="SAM" id="Coils"/>
    </source>
</evidence>
<keyword evidence="1" id="KW-0175">Coiled coil</keyword>
<feature type="compositionally biased region" description="Low complexity" evidence="2">
    <location>
        <begin position="344"/>
        <end position="380"/>
    </location>
</feature>
<feature type="coiled-coil region" evidence="1">
    <location>
        <begin position="241"/>
        <end position="268"/>
    </location>
</feature>
<feature type="compositionally biased region" description="Pro residues" evidence="2">
    <location>
        <begin position="334"/>
        <end position="343"/>
    </location>
</feature>
<accession>A0AAD5JU22</accession>